<name>A0AAV7SNJ3_PLEWA</name>
<reference evidence="1" key="1">
    <citation type="journal article" date="2022" name="bioRxiv">
        <title>Sequencing and chromosome-scale assembly of the giantPleurodeles waltlgenome.</title>
        <authorList>
            <person name="Brown T."/>
            <person name="Elewa A."/>
            <person name="Iarovenko S."/>
            <person name="Subramanian E."/>
            <person name="Araus A.J."/>
            <person name="Petzold A."/>
            <person name="Susuki M."/>
            <person name="Suzuki K.-i.T."/>
            <person name="Hayashi T."/>
            <person name="Toyoda A."/>
            <person name="Oliveira C."/>
            <person name="Osipova E."/>
            <person name="Leigh N.D."/>
            <person name="Simon A."/>
            <person name="Yun M.H."/>
        </authorList>
    </citation>
    <scope>NUCLEOTIDE SEQUENCE</scope>
    <source>
        <strain evidence="1">20211129_DDA</strain>
        <tissue evidence="1">Liver</tissue>
    </source>
</reference>
<proteinExistence type="predicted"/>
<protein>
    <recommendedName>
        <fullName evidence="3">Secreted protein</fullName>
    </recommendedName>
</protein>
<evidence type="ECO:0000313" key="2">
    <source>
        <dbReference type="Proteomes" id="UP001066276"/>
    </source>
</evidence>
<comment type="caution">
    <text evidence="1">The sequence shown here is derived from an EMBL/GenBank/DDBJ whole genome shotgun (WGS) entry which is preliminary data.</text>
</comment>
<evidence type="ECO:0008006" key="3">
    <source>
        <dbReference type="Google" id="ProtNLM"/>
    </source>
</evidence>
<accession>A0AAV7SNJ3</accession>
<keyword evidence="2" id="KW-1185">Reference proteome</keyword>
<evidence type="ECO:0000313" key="1">
    <source>
        <dbReference type="EMBL" id="KAJ1165658.1"/>
    </source>
</evidence>
<organism evidence="1 2">
    <name type="scientific">Pleurodeles waltl</name>
    <name type="common">Iberian ribbed newt</name>
    <dbReference type="NCBI Taxonomy" id="8319"/>
    <lineage>
        <taxon>Eukaryota</taxon>
        <taxon>Metazoa</taxon>
        <taxon>Chordata</taxon>
        <taxon>Craniata</taxon>
        <taxon>Vertebrata</taxon>
        <taxon>Euteleostomi</taxon>
        <taxon>Amphibia</taxon>
        <taxon>Batrachia</taxon>
        <taxon>Caudata</taxon>
        <taxon>Salamandroidea</taxon>
        <taxon>Salamandridae</taxon>
        <taxon>Pleurodelinae</taxon>
        <taxon>Pleurodeles</taxon>
    </lineage>
</organism>
<sequence length="128" mass="13858">MLQQSGGRDPLPEAVVVGLLAASWTRRAAAGSRRPLRAAALSEEARLVPGWCCLAGGEQKTWCFGPPRPRLVSALRRRRTKDVVFRTPQAAAWGPCCGLGCGWGGAERRKEELALPRIQAQDFARAPP</sequence>
<gene>
    <name evidence="1" type="ORF">NDU88_006075</name>
</gene>
<dbReference type="AlphaFoldDB" id="A0AAV7SNJ3"/>
<dbReference type="EMBL" id="JANPWB010000008">
    <property type="protein sequence ID" value="KAJ1165658.1"/>
    <property type="molecule type" value="Genomic_DNA"/>
</dbReference>
<dbReference type="Proteomes" id="UP001066276">
    <property type="component" value="Chromosome 4_2"/>
</dbReference>